<dbReference type="AlphaFoldDB" id="A0AA88VCJ0"/>
<evidence type="ECO:0000313" key="3">
    <source>
        <dbReference type="Proteomes" id="UP001188597"/>
    </source>
</evidence>
<organism evidence="2 3">
    <name type="scientific">Escallonia herrerae</name>
    <dbReference type="NCBI Taxonomy" id="1293975"/>
    <lineage>
        <taxon>Eukaryota</taxon>
        <taxon>Viridiplantae</taxon>
        <taxon>Streptophyta</taxon>
        <taxon>Embryophyta</taxon>
        <taxon>Tracheophyta</taxon>
        <taxon>Spermatophyta</taxon>
        <taxon>Magnoliopsida</taxon>
        <taxon>eudicotyledons</taxon>
        <taxon>Gunneridae</taxon>
        <taxon>Pentapetalae</taxon>
        <taxon>asterids</taxon>
        <taxon>campanulids</taxon>
        <taxon>Escalloniales</taxon>
        <taxon>Escalloniaceae</taxon>
        <taxon>Escallonia</taxon>
    </lineage>
</organism>
<dbReference type="Gene3D" id="2.20.110.10">
    <property type="entry name" value="Histone H3 K4-specific methyltransferase SET7/9 N-terminal domain"/>
    <property type="match status" value="1"/>
</dbReference>
<comment type="caution">
    <text evidence="2">The sequence shown here is derived from an EMBL/GenBank/DDBJ whole genome shotgun (WGS) entry which is preliminary data.</text>
</comment>
<dbReference type="EMBL" id="JAVXUP010002032">
    <property type="protein sequence ID" value="KAK3006147.1"/>
    <property type="molecule type" value="Genomic_DNA"/>
</dbReference>
<dbReference type="Pfam" id="PF02493">
    <property type="entry name" value="MORN"/>
    <property type="match status" value="2"/>
</dbReference>
<keyword evidence="3" id="KW-1185">Reference proteome</keyword>
<accession>A0AA88VCJ0</accession>
<dbReference type="GO" id="GO:0005829">
    <property type="term" value="C:cytosol"/>
    <property type="evidence" value="ECO:0007669"/>
    <property type="project" value="TreeGrafter"/>
</dbReference>
<gene>
    <name evidence="2" type="ORF">RJ639_017542</name>
</gene>
<evidence type="ECO:0000256" key="1">
    <source>
        <dbReference type="ARBA" id="ARBA00022737"/>
    </source>
</evidence>
<proteinExistence type="predicted"/>
<keyword evidence="1" id="KW-0677">Repeat</keyword>
<evidence type="ECO:0008006" key="4">
    <source>
        <dbReference type="Google" id="ProtNLM"/>
    </source>
</evidence>
<dbReference type="PANTHER" id="PTHR43215:SF15">
    <property type="entry name" value="PROTEIN ACCUMULATION AND REPLICATION OF CHLOROPLASTS 3, CHLOROPLASTIC"/>
    <property type="match status" value="1"/>
</dbReference>
<dbReference type="GO" id="GO:0009707">
    <property type="term" value="C:chloroplast outer membrane"/>
    <property type="evidence" value="ECO:0007669"/>
    <property type="project" value="TreeGrafter"/>
</dbReference>
<dbReference type="PANTHER" id="PTHR43215">
    <property type="entry name" value="RADIAL SPOKE HEAD 1 HOMOLOG"/>
    <property type="match status" value="1"/>
</dbReference>
<dbReference type="SMART" id="SM00698">
    <property type="entry name" value="MORN"/>
    <property type="match status" value="1"/>
</dbReference>
<dbReference type="GO" id="GO:0010020">
    <property type="term" value="P:chloroplast fission"/>
    <property type="evidence" value="ECO:0007669"/>
    <property type="project" value="TreeGrafter"/>
</dbReference>
<evidence type="ECO:0000313" key="2">
    <source>
        <dbReference type="EMBL" id="KAK3006147.1"/>
    </source>
</evidence>
<protein>
    <recommendedName>
        <fullName evidence="4">MORN repeat-containing protein</fullName>
    </recommendedName>
</protein>
<name>A0AA88VCJ0_9ASTE</name>
<dbReference type="InterPro" id="IPR003409">
    <property type="entry name" value="MORN"/>
</dbReference>
<dbReference type="Proteomes" id="UP001188597">
    <property type="component" value="Unassembled WGS sequence"/>
</dbReference>
<reference evidence="2" key="1">
    <citation type="submission" date="2022-12" db="EMBL/GenBank/DDBJ databases">
        <title>Draft genome assemblies for two species of Escallonia (Escalloniales).</title>
        <authorList>
            <person name="Chanderbali A."/>
            <person name="Dervinis C."/>
            <person name="Anghel I."/>
            <person name="Soltis D."/>
            <person name="Soltis P."/>
            <person name="Zapata F."/>
        </authorList>
    </citation>
    <scope>NUCLEOTIDE SEQUENCE</scope>
    <source>
        <strain evidence="2">UCBG64.0493</strain>
        <tissue evidence="2">Leaf</tissue>
    </source>
</reference>
<dbReference type="SUPFAM" id="SSF82185">
    <property type="entry name" value="Histone H3 K4-specific methyltransferase SET7/9 N-terminal domain"/>
    <property type="match status" value="1"/>
</dbReference>
<sequence>MYVKWSSRNGLGGNWSSSRSLFNNPKKCHGPWLGFLLQHYCVPQLIALTPPSNQAAPYTRCLPLEVFRNMIGKNDRSGYLQQSQPQSPALHPLYSASNLLSSHVFSNMFLWYGLENDNDHTKVYPSSAVHHWRIMAFERQELILLEYLKMTNCGRMMRVTEPSEPPAITDSWPYEVPEKLLDSVAIGFLMEVERDSQKKWSLIVKIKYRGGLYVGHCQGGLPEGKGRLSDGDGNIYDGMWRYGKKSGLGTFYFRNGDVFRGSWGDDAMHGKSRLQKCVALSIMEAEYIAAAEAGK</sequence>